<dbReference type="PANTHER" id="PTHR43283:SF7">
    <property type="entry name" value="BETA-LACTAMASE-RELATED DOMAIN-CONTAINING PROTEIN"/>
    <property type="match status" value="1"/>
</dbReference>
<protein>
    <submittedName>
        <fullName evidence="3">Serine hydrolase</fullName>
    </submittedName>
</protein>
<organism evidence="3 4">
    <name type="scientific">Kineococcus gynurae</name>
    <dbReference type="NCBI Taxonomy" id="452979"/>
    <lineage>
        <taxon>Bacteria</taxon>
        <taxon>Bacillati</taxon>
        <taxon>Actinomycetota</taxon>
        <taxon>Actinomycetes</taxon>
        <taxon>Kineosporiales</taxon>
        <taxon>Kineosporiaceae</taxon>
        <taxon>Kineococcus</taxon>
    </lineage>
</organism>
<keyword evidence="3" id="KW-0378">Hydrolase</keyword>
<dbReference type="SUPFAM" id="SSF56601">
    <property type="entry name" value="beta-lactamase/transpeptidase-like"/>
    <property type="match status" value="1"/>
</dbReference>
<proteinExistence type="predicted"/>
<gene>
    <name evidence="3" type="ORF">ACFFVI_06435</name>
</gene>
<evidence type="ECO:0000256" key="1">
    <source>
        <dbReference type="SAM" id="MobiDB-lite"/>
    </source>
</evidence>
<dbReference type="RefSeq" id="WP_380136074.1">
    <property type="nucleotide sequence ID" value="NZ_JBHLUI010000003.1"/>
</dbReference>
<accession>A0ABV5LR91</accession>
<dbReference type="Gene3D" id="3.40.710.10">
    <property type="entry name" value="DD-peptidase/beta-lactamase superfamily"/>
    <property type="match status" value="1"/>
</dbReference>
<dbReference type="PANTHER" id="PTHR43283">
    <property type="entry name" value="BETA-LACTAMASE-RELATED"/>
    <property type="match status" value="1"/>
</dbReference>
<name>A0ABV5LR91_9ACTN</name>
<dbReference type="Proteomes" id="UP001589748">
    <property type="component" value="Unassembled WGS sequence"/>
</dbReference>
<evidence type="ECO:0000313" key="4">
    <source>
        <dbReference type="Proteomes" id="UP001589748"/>
    </source>
</evidence>
<dbReference type="Pfam" id="PF00144">
    <property type="entry name" value="Beta-lactamase"/>
    <property type="match status" value="1"/>
</dbReference>
<dbReference type="InterPro" id="IPR050789">
    <property type="entry name" value="Diverse_Enzym_Activities"/>
</dbReference>
<dbReference type="EMBL" id="JBHMDM010000004">
    <property type="protein sequence ID" value="MFB9376600.1"/>
    <property type="molecule type" value="Genomic_DNA"/>
</dbReference>
<evidence type="ECO:0000259" key="2">
    <source>
        <dbReference type="Pfam" id="PF00144"/>
    </source>
</evidence>
<evidence type="ECO:0000313" key="3">
    <source>
        <dbReference type="EMBL" id="MFB9376600.1"/>
    </source>
</evidence>
<dbReference type="InterPro" id="IPR001466">
    <property type="entry name" value="Beta-lactam-related"/>
</dbReference>
<dbReference type="GO" id="GO:0016787">
    <property type="term" value="F:hydrolase activity"/>
    <property type="evidence" value="ECO:0007669"/>
    <property type="project" value="UniProtKB-KW"/>
</dbReference>
<reference evidence="3 4" key="1">
    <citation type="submission" date="2024-09" db="EMBL/GenBank/DDBJ databases">
        <authorList>
            <person name="Sun Q."/>
            <person name="Mori K."/>
        </authorList>
    </citation>
    <scope>NUCLEOTIDE SEQUENCE [LARGE SCALE GENOMIC DNA]</scope>
    <source>
        <strain evidence="3 4">TISTR 1856</strain>
    </source>
</reference>
<feature type="domain" description="Beta-lactamase-related" evidence="2">
    <location>
        <begin position="115"/>
        <end position="403"/>
    </location>
</feature>
<feature type="compositionally biased region" description="Low complexity" evidence="1">
    <location>
        <begin position="18"/>
        <end position="34"/>
    </location>
</feature>
<sequence length="434" mass="47162">MSLPEEPLDSPPQPASSPAVTPPVGEAPGAAEPVMVGFPPSPAHRWRRGSWQTAPENRWSFRHLREVVPTAKVRRGSGAGVPLPAGPALDLRLPVPTAEGERPLRDVLHDTVTDGFLVLHEGRLVAEWYAEGYGRHDTHVLMSVSKSVVGSLVGILVERGAVDVEAPVDRYVPELADAGYGGARVRDVLDMRSGIAFSEAYTDPDAEVRRIEEVIGWAPRTDEALPTSMYDYLATLRAKRGHGDAFEYRSCETDLLGWVCERATGTRLPTLLSDLLWSRLGTEDDMDAAVDPAGAVFADGGLACSLRDLARFGRMILDYGQAGGEQVVPGSWIEDTLAGAEDSRTVFADSGHGEWLPGGAYRNQFWVPEASSRTLMCMGIHGQLVWIDRVHRLVVVKQSSWPRAQDLTRLTATFAAVRAVTEHLTTATERVTSG</sequence>
<feature type="region of interest" description="Disordered" evidence="1">
    <location>
        <begin position="1"/>
        <end position="37"/>
    </location>
</feature>
<comment type="caution">
    <text evidence="3">The sequence shown here is derived from an EMBL/GenBank/DDBJ whole genome shotgun (WGS) entry which is preliminary data.</text>
</comment>
<keyword evidence="4" id="KW-1185">Reference proteome</keyword>
<dbReference type="InterPro" id="IPR012338">
    <property type="entry name" value="Beta-lactam/transpept-like"/>
</dbReference>